<dbReference type="AlphaFoldDB" id="A0A9D4N5W2"/>
<organism evidence="2 3">
    <name type="scientific">Dreissena polymorpha</name>
    <name type="common">Zebra mussel</name>
    <name type="synonym">Mytilus polymorpha</name>
    <dbReference type="NCBI Taxonomy" id="45954"/>
    <lineage>
        <taxon>Eukaryota</taxon>
        <taxon>Metazoa</taxon>
        <taxon>Spiralia</taxon>
        <taxon>Lophotrochozoa</taxon>
        <taxon>Mollusca</taxon>
        <taxon>Bivalvia</taxon>
        <taxon>Autobranchia</taxon>
        <taxon>Heteroconchia</taxon>
        <taxon>Euheterodonta</taxon>
        <taxon>Imparidentia</taxon>
        <taxon>Neoheterodontei</taxon>
        <taxon>Myida</taxon>
        <taxon>Dreissenoidea</taxon>
        <taxon>Dreissenidae</taxon>
        <taxon>Dreissena</taxon>
    </lineage>
</organism>
<evidence type="ECO:0000313" key="3">
    <source>
        <dbReference type="Proteomes" id="UP000828390"/>
    </source>
</evidence>
<feature type="region of interest" description="Disordered" evidence="1">
    <location>
        <begin position="1"/>
        <end position="108"/>
    </location>
</feature>
<protein>
    <submittedName>
        <fullName evidence="2">Uncharacterized protein</fullName>
    </submittedName>
</protein>
<reference evidence="2" key="2">
    <citation type="submission" date="2020-11" db="EMBL/GenBank/DDBJ databases">
        <authorList>
            <person name="McCartney M.A."/>
            <person name="Auch B."/>
            <person name="Kono T."/>
            <person name="Mallez S."/>
            <person name="Becker A."/>
            <person name="Gohl D.M."/>
            <person name="Silverstein K.A.T."/>
            <person name="Koren S."/>
            <person name="Bechman K.B."/>
            <person name="Herman A."/>
            <person name="Abrahante J.E."/>
            <person name="Garbe J."/>
        </authorList>
    </citation>
    <scope>NUCLEOTIDE SEQUENCE</scope>
    <source>
        <strain evidence="2">Duluth1</strain>
        <tissue evidence="2">Whole animal</tissue>
    </source>
</reference>
<sequence>MSSSSNAHKHTSRRPQSESPAPARRRTHALISQRSSASGEFAFQRPWTSKSTNTHANTDRSSTRVNSRTPLTVHTNTDGNNVHHQNANCENPSNSPKSAQGGEAPCVT</sequence>
<evidence type="ECO:0000313" key="2">
    <source>
        <dbReference type="EMBL" id="KAH3888431.1"/>
    </source>
</evidence>
<comment type="caution">
    <text evidence="2">The sequence shown here is derived from an EMBL/GenBank/DDBJ whole genome shotgun (WGS) entry which is preliminary data.</text>
</comment>
<dbReference type="Proteomes" id="UP000828390">
    <property type="component" value="Unassembled WGS sequence"/>
</dbReference>
<feature type="compositionally biased region" description="Polar residues" evidence="1">
    <location>
        <begin position="46"/>
        <end position="56"/>
    </location>
</feature>
<reference evidence="2" key="1">
    <citation type="journal article" date="2019" name="bioRxiv">
        <title>The Genome of the Zebra Mussel, Dreissena polymorpha: A Resource for Invasive Species Research.</title>
        <authorList>
            <person name="McCartney M.A."/>
            <person name="Auch B."/>
            <person name="Kono T."/>
            <person name="Mallez S."/>
            <person name="Zhang Y."/>
            <person name="Obille A."/>
            <person name="Becker A."/>
            <person name="Abrahante J.E."/>
            <person name="Garbe J."/>
            <person name="Badalamenti J.P."/>
            <person name="Herman A."/>
            <person name="Mangelson H."/>
            <person name="Liachko I."/>
            <person name="Sullivan S."/>
            <person name="Sone E.D."/>
            <person name="Koren S."/>
            <person name="Silverstein K.A.T."/>
            <person name="Beckman K.B."/>
            <person name="Gohl D.M."/>
        </authorList>
    </citation>
    <scope>NUCLEOTIDE SEQUENCE</scope>
    <source>
        <strain evidence="2">Duluth1</strain>
        <tissue evidence="2">Whole animal</tissue>
    </source>
</reference>
<gene>
    <name evidence="2" type="ORF">DPMN_012466</name>
</gene>
<evidence type="ECO:0000256" key="1">
    <source>
        <dbReference type="SAM" id="MobiDB-lite"/>
    </source>
</evidence>
<keyword evidence="3" id="KW-1185">Reference proteome</keyword>
<feature type="compositionally biased region" description="Polar residues" evidence="1">
    <location>
        <begin position="63"/>
        <end position="98"/>
    </location>
</feature>
<name>A0A9D4N5W2_DREPO</name>
<dbReference type="EMBL" id="JAIWYP010000001">
    <property type="protein sequence ID" value="KAH3888431.1"/>
    <property type="molecule type" value="Genomic_DNA"/>
</dbReference>
<proteinExistence type="predicted"/>
<accession>A0A9D4N5W2</accession>